<proteinExistence type="predicted"/>
<dbReference type="PANTHER" id="PTHR18829:SF0">
    <property type="entry name" value="PROTEIN YAE1 HOMOLOG"/>
    <property type="match status" value="1"/>
</dbReference>
<evidence type="ECO:0000256" key="1">
    <source>
        <dbReference type="ARBA" id="ARBA00004123"/>
    </source>
</evidence>
<accession>A0A1L8DBZ8</accession>
<reference evidence="6" key="1">
    <citation type="submission" date="2016-12" db="EMBL/GenBank/DDBJ databases">
        <title>An insight into the sialome and mialome of the sand fly, Nyssomyia neivai.</title>
        <authorList>
            <person name="Sebastian V."/>
            <person name="Goulart T.M."/>
            <person name="Oliveira W."/>
            <person name="Calvo E."/>
            <person name="Oliveira L.F."/>
            <person name="Pinto M.C."/>
            <person name="Rosselino A.M."/>
            <person name="Ribeiro J.M."/>
        </authorList>
    </citation>
    <scope>NUCLEOTIDE SEQUENCE</scope>
</reference>
<organism evidence="6">
    <name type="scientific">Nyssomyia neivai</name>
    <dbReference type="NCBI Taxonomy" id="330878"/>
    <lineage>
        <taxon>Eukaryota</taxon>
        <taxon>Metazoa</taxon>
        <taxon>Ecdysozoa</taxon>
        <taxon>Arthropoda</taxon>
        <taxon>Hexapoda</taxon>
        <taxon>Insecta</taxon>
        <taxon>Pterygota</taxon>
        <taxon>Neoptera</taxon>
        <taxon>Endopterygota</taxon>
        <taxon>Diptera</taxon>
        <taxon>Nematocera</taxon>
        <taxon>Psychodoidea</taxon>
        <taxon>Psychodidae</taxon>
        <taxon>Nyssomyia</taxon>
    </lineage>
</organism>
<dbReference type="PANTHER" id="PTHR18829">
    <property type="entry name" value="PROTEIN YAE1 HOMOLOG"/>
    <property type="match status" value="1"/>
</dbReference>
<name>A0A1L8DBZ8_9DIPT</name>
<dbReference type="EMBL" id="GFDF01010088">
    <property type="protein sequence ID" value="JAV03996.1"/>
    <property type="molecule type" value="Transcribed_RNA"/>
</dbReference>
<evidence type="ECO:0000259" key="5">
    <source>
        <dbReference type="Pfam" id="PF09811"/>
    </source>
</evidence>
<dbReference type="Pfam" id="PF09811">
    <property type="entry name" value="Yae1_N"/>
    <property type="match status" value="1"/>
</dbReference>
<protein>
    <recommendedName>
        <fullName evidence="5">Essential protein Yae1 N-terminal domain-containing protein</fullName>
    </recommendedName>
</protein>
<dbReference type="InterPro" id="IPR019191">
    <property type="entry name" value="Essential_protein_Yae1_N"/>
</dbReference>
<sequence>MTHSGSQEDEFQVSARDFNKLTDIHHKSGYKDGVSDGREQKFQEGFDAGFRDGFQHAFLVGKYKALAWVDDQRKGNEATGSDNDLLLKNPQLGHCQICLDESLLEKNLTELEKLNNVHTQKVHERVKEKYGELSPDKGSLFDDK</sequence>
<evidence type="ECO:0000256" key="2">
    <source>
        <dbReference type="ARBA" id="ARBA00004496"/>
    </source>
</evidence>
<keyword evidence="3" id="KW-0963">Cytoplasm</keyword>
<dbReference type="InterPro" id="IPR038881">
    <property type="entry name" value="Yae1-like"/>
</dbReference>
<keyword evidence="4" id="KW-0539">Nucleus</keyword>
<evidence type="ECO:0000256" key="4">
    <source>
        <dbReference type="ARBA" id="ARBA00023242"/>
    </source>
</evidence>
<dbReference type="AlphaFoldDB" id="A0A1L8DBZ8"/>
<dbReference type="GO" id="GO:0005634">
    <property type="term" value="C:nucleus"/>
    <property type="evidence" value="ECO:0007669"/>
    <property type="project" value="UniProtKB-SubCell"/>
</dbReference>
<evidence type="ECO:0000256" key="3">
    <source>
        <dbReference type="ARBA" id="ARBA00022490"/>
    </source>
</evidence>
<dbReference type="GO" id="GO:0005737">
    <property type="term" value="C:cytoplasm"/>
    <property type="evidence" value="ECO:0007669"/>
    <property type="project" value="UniProtKB-SubCell"/>
</dbReference>
<comment type="subcellular location">
    <subcellularLocation>
        <location evidence="2">Cytoplasm</location>
    </subcellularLocation>
    <subcellularLocation>
        <location evidence="1">Nucleus</location>
    </subcellularLocation>
</comment>
<feature type="domain" description="Essential protein Yae1 N-terminal" evidence="5">
    <location>
        <begin position="29"/>
        <end position="66"/>
    </location>
</feature>
<evidence type="ECO:0000313" key="6">
    <source>
        <dbReference type="EMBL" id="JAV03996.1"/>
    </source>
</evidence>